<dbReference type="Proteomes" id="UP000465609">
    <property type="component" value="Chromosome"/>
</dbReference>
<evidence type="ECO:0008006" key="3">
    <source>
        <dbReference type="Google" id="ProtNLM"/>
    </source>
</evidence>
<dbReference type="EMBL" id="AP022577">
    <property type="protein sequence ID" value="BBX85807.1"/>
    <property type="molecule type" value="Genomic_DNA"/>
</dbReference>
<gene>
    <name evidence="1" type="ORF">MAUB_36800</name>
</gene>
<name>A0ABM7IGN6_9MYCO</name>
<dbReference type="InterPro" id="IPR029063">
    <property type="entry name" value="SAM-dependent_MTases_sf"/>
</dbReference>
<keyword evidence="2" id="KW-1185">Reference proteome</keyword>
<evidence type="ECO:0000313" key="1">
    <source>
        <dbReference type="EMBL" id="BBX85807.1"/>
    </source>
</evidence>
<organism evidence="1 2">
    <name type="scientific">Mycolicibacterium aubagnense</name>
    <dbReference type="NCBI Taxonomy" id="319707"/>
    <lineage>
        <taxon>Bacteria</taxon>
        <taxon>Bacillati</taxon>
        <taxon>Actinomycetota</taxon>
        <taxon>Actinomycetes</taxon>
        <taxon>Mycobacteriales</taxon>
        <taxon>Mycobacteriaceae</taxon>
        <taxon>Mycolicibacterium</taxon>
    </lineage>
</organism>
<sequence length="246" mass="28528">MLPGLDLNIGQQLDLLEKLSYGAELLAFPMDRQSETGFYYDNHVFGPGDAEFLYNMIRYAKPKRIIEIGSGQSTLMARNAIAANRTEAVEYSCRHVCIEPYEAAWLSELNVELIRTPVEQIDLAVFGELEKNDILFIDSSHMIRPQGDVLFEYLQILPILKSGVYVHIHDIRTPKDYQDGWLSREVRFWNEQYLVEAFLSFNDQYHIIAALNFLKHHYPRELSSSCPVFGQRADHWEPGSLWIRRS</sequence>
<reference evidence="1 2" key="1">
    <citation type="journal article" date="2019" name="Emerg. Microbes Infect.">
        <title>Comprehensive subspecies identification of 175 nontuberculous mycobacteria species based on 7547 genomic profiles.</title>
        <authorList>
            <person name="Matsumoto Y."/>
            <person name="Kinjo T."/>
            <person name="Motooka D."/>
            <person name="Nabeya D."/>
            <person name="Jung N."/>
            <person name="Uechi K."/>
            <person name="Horii T."/>
            <person name="Iida T."/>
            <person name="Fujita J."/>
            <person name="Nakamura S."/>
        </authorList>
    </citation>
    <scope>NUCLEOTIDE SEQUENCE [LARGE SCALE GENOMIC DNA]</scope>
    <source>
        <strain evidence="1 2">JCM 15296</strain>
    </source>
</reference>
<dbReference type="SUPFAM" id="SSF53335">
    <property type="entry name" value="S-adenosyl-L-methionine-dependent methyltransferases"/>
    <property type="match status" value="1"/>
</dbReference>
<dbReference type="Pfam" id="PF13578">
    <property type="entry name" value="Methyltransf_24"/>
    <property type="match status" value="1"/>
</dbReference>
<proteinExistence type="predicted"/>
<protein>
    <recommendedName>
        <fullName evidence="3">Class I SAM-dependent methyltransferase</fullName>
    </recommendedName>
</protein>
<evidence type="ECO:0000313" key="2">
    <source>
        <dbReference type="Proteomes" id="UP000465609"/>
    </source>
</evidence>
<accession>A0ABM7IGN6</accession>
<dbReference type="Gene3D" id="3.40.50.150">
    <property type="entry name" value="Vaccinia Virus protein VP39"/>
    <property type="match status" value="1"/>
</dbReference>